<dbReference type="SUPFAM" id="SSF52343">
    <property type="entry name" value="Ferredoxin reductase-like, C-terminal NADP-linked domain"/>
    <property type="match status" value="1"/>
</dbReference>
<dbReference type="GO" id="GO:0015677">
    <property type="term" value="P:copper ion import"/>
    <property type="evidence" value="ECO:0007669"/>
    <property type="project" value="TreeGrafter"/>
</dbReference>
<accession>A0A2V1A6A7</accession>
<dbReference type="SFLD" id="SFLDS00052">
    <property type="entry name" value="Ferric_Reductase_Domain"/>
    <property type="match status" value="1"/>
</dbReference>
<evidence type="ECO:0000313" key="16">
    <source>
        <dbReference type="Proteomes" id="UP000244406"/>
    </source>
</evidence>
<evidence type="ECO:0000256" key="10">
    <source>
        <dbReference type="ARBA" id="ARBA00023136"/>
    </source>
</evidence>
<dbReference type="RefSeq" id="XP_025334560.1">
    <property type="nucleotide sequence ID" value="XM_025480260.1"/>
</dbReference>
<evidence type="ECO:0000256" key="7">
    <source>
        <dbReference type="ARBA" id="ARBA00022989"/>
    </source>
</evidence>
<dbReference type="SFLD" id="SFLDF00463">
    <property type="entry name" value="AIM14"/>
    <property type="match status" value="1"/>
</dbReference>
<proteinExistence type="predicted"/>
<dbReference type="InterPro" id="IPR039261">
    <property type="entry name" value="FNR_nucleotide-bd"/>
</dbReference>
<evidence type="ECO:0000256" key="3">
    <source>
        <dbReference type="ARBA" id="ARBA00022630"/>
    </source>
</evidence>
<dbReference type="GO" id="GO:0006879">
    <property type="term" value="P:intracellular iron ion homeostasis"/>
    <property type="evidence" value="ECO:0007669"/>
    <property type="project" value="TreeGrafter"/>
</dbReference>
<protein>
    <recommendedName>
        <fullName evidence="17">FAD-binding FR-type domain-containing protein</fullName>
    </recommendedName>
</protein>
<evidence type="ECO:0000256" key="8">
    <source>
        <dbReference type="ARBA" id="ARBA00023002"/>
    </source>
</evidence>
<evidence type="ECO:0000256" key="5">
    <source>
        <dbReference type="ARBA" id="ARBA00022827"/>
    </source>
</evidence>
<keyword evidence="7 11" id="KW-1133">Transmembrane helix</keyword>
<feature type="transmembrane region" description="Helical" evidence="11">
    <location>
        <begin position="169"/>
        <end position="188"/>
    </location>
</feature>
<dbReference type="Proteomes" id="UP000244406">
    <property type="component" value="Unassembled WGS sequence"/>
</dbReference>
<comment type="caution">
    <text evidence="15">The sequence shown here is derived from an EMBL/GenBank/DDBJ whole genome shotgun (WGS) entry which is preliminary data.</text>
</comment>
<keyword evidence="5" id="KW-0274">FAD</keyword>
<organism evidence="15 16">
    <name type="scientific">Candidozyma duobushaemuli</name>
    <dbReference type="NCBI Taxonomy" id="1231522"/>
    <lineage>
        <taxon>Eukaryota</taxon>
        <taxon>Fungi</taxon>
        <taxon>Dikarya</taxon>
        <taxon>Ascomycota</taxon>
        <taxon>Saccharomycotina</taxon>
        <taxon>Pichiomycetes</taxon>
        <taxon>Metschnikowiaceae</taxon>
        <taxon>Candidozyma</taxon>
    </lineage>
</organism>
<dbReference type="PANTHER" id="PTHR32361:SF9">
    <property type="entry name" value="FERRIC REDUCTASE TRANSMEMBRANE COMPONENT 3-RELATED"/>
    <property type="match status" value="1"/>
</dbReference>
<evidence type="ECO:0000259" key="12">
    <source>
        <dbReference type="Pfam" id="PF01794"/>
    </source>
</evidence>
<dbReference type="GO" id="GO:0005886">
    <property type="term" value="C:plasma membrane"/>
    <property type="evidence" value="ECO:0007669"/>
    <property type="project" value="TreeGrafter"/>
</dbReference>
<dbReference type="GeneID" id="37001728"/>
<keyword evidence="3" id="KW-0285">Flavoprotein</keyword>
<dbReference type="Pfam" id="PF08022">
    <property type="entry name" value="FAD_binding_8"/>
    <property type="match status" value="1"/>
</dbReference>
<sequence length="501" mass="57169">MSFEPRHAGHGHGNHFANVKYGHIIFGISVAYALYVSVARYLYLRKWNKQAKAPTGLVRSAAYGNLWVSVVFWTFLILFLSFINVENLASMWIIVIKRLGRVGYCLVPLDAVLALRPACLGPHASYLEHLALHKWLSRVIVVATTAHGIGYWVKWIIESRFWAQNVKYKNFLGVVPFLMSVLLLAVSIRPARRKIYAFFYIWHNATVFAFTFFMLWHARPGVTDVLIFSFCIYGLQVFLRIKFTHRLEKMTIVDPEDSQLRLVKLQKPANYPAEWIPGSHLRMSWKITNWKYWVYPTHPYSIGSLPGDPTIDLVIKKGFRFEMFSSLEYSISSPYCSVPPPLYQTADNVHVICGGSGISLGVPIYRYLKQNSSVITNMTWCVRNDNDVFVLPSTMDPIDVYVTKAETTLFVNNNQEEDHGLLNKDVELESLDGSGTSSPPESAVNFKKGRPIFDEIFAHFGDTAEPDNKWIVVCGPSALIEAVKKWGKVNHVHVFEELYDM</sequence>
<evidence type="ECO:0000256" key="11">
    <source>
        <dbReference type="SAM" id="Phobius"/>
    </source>
</evidence>
<keyword evidence="16" id="KW-1185">Reference proteome</keyword>
<reference evidence="15 16" key="1">
    <citation type="submission" date="2017-12" db="EMBL/GenBank/DDBJ databases">
        <title>Genome Sequence of the Amphotericin B-resistant Candida duobushaemulonii strain, B09383.</title>
        <authorList>
            <person name="Chow N.A."/>
            <person name="Gade L."/>
            <person name="Batra D."/>
            <person name="Rowe L.A."/>
            <person name="Loparev V.N."/>
            <person name="Litvintseva A.P."/>
        </authorList>
    </citation>
    <scope>NUCLEOTIDE SEQUENCE [LARGE SCALE GENOMIC DNA]</scope>
    <source>
        <strain evidence="15 16">B09383</strain>
    </source>
</reference>
<dbReference type="Pfam" id="PF08030">
    <property type="entry name" value="NAD_binding_6"/>
    <property type="match status" value="1"/>
</dbReference>
<feature type="transmembrane region" description="Helical" evidence="11">
    <location>
        <begin position="222"/>
        <end position="241"/>
    </location>
</feature>
<evidence type="ECO:0008006" key="17">
    <source>
        <dbReference type="Google" id="ProtNLM"/>
    </source>
</evidence>
<keyword evidence="2" id="KW-0813">Transport</keyword>
<keyword evidence="9" id="KW-0406">Ion transport</keyword>
<evidence type="ECO:0000256" key="6">
    <source>
        <dbReference type="ARBA" id="ARBA00022982"/>
    </source>
</evidence>
<dbReference type="GO" id="GO:0006826">
    <property type="term" value="P:iron ion transport"/>
    <property type="evidence" value="ECO:0007669"/>
    <property type="project" value="TreeGrafter"/>
</dbReference>
<comment type="subcellular location">
    <subcellularLocation>
        <location evidence="1">Membrane</location>
        <topology evidence="1">Multi-pass membrane protein</topology>
    </subcellularLocation>
</comment>
<dbReference type="VEuPathDB" id="FungiDB:CXQ87_001728"/>
<evidence type="ECO:0000256" key="9">
    <source>
        <dbReference type="ARBA" id="ARBA00023065"/>
    </source>
</evidence>
<evidence type="ECO:0000313" key="15">
    <source>
        <dbReference type="EMBL" id="PVH13620.1"/>
    </source>
</evidence>
<dbReference type="Pfam" id="PF01794">
    <property type="entry name" value="Ferric_reduct"/>
    <property type="match status" value="1"/>
</dbReference>
<feature type="domain" description="Ferric oxidoreductase" evidence="12">
    <location>
        <begin position="99"/>
        <end position="213"/>
    </location>
</feature>
<dbReference type="SFLD" id="SFLDG01168">
    <property type="entry name" value="Ferric_reductase_subgroup_(FRE"/>
    <property type="match status" value="1"/>
</dbReference>
<dbReference type="InterPro" id="IPR013112">
    <property type="entry name" value="FAD-bd_8"/>
</dbReference>
<gene>
    <name evidence="15" type="ORF">CXQ87_001728</name>
</gene>
<dbReference type="Gene3D" id="3.40.50.80">
    <property type="entry name" value="Nucleotide-binding domain of ferredoxin-NADP reductase (FNR) module"/>
    <property type="match status" value="1"/>
</dbReference>
<dbReference type="InterPro" id="IPR051410">
    <property type="entry name" value="Ferric/Cupric_Reductase"/>
</dbReference>
<evidence type="ECO:0000259" key="13">
    <source>
        <dbReference type="Pfam" id="PF08022"/>
    </source>
</evidence>
<name>A0A2V1A6A7_9ASCO</name>
<feature type="transmembrane region" description="Helical" evidence="11">
    <location>
        <begin position="64"/>
        <end position="83"/>
    </location>
</feature>
<keyword evidence="8" id="KW-0560">Oxidoreductase</keyword>
<dbReference type="GO" id="GO:0000293">
    <property type="term" value="F:ferric-chelate reductase activity"/>
    <property type="evidence" value="ECO:0007669"/>
    <property type="project" value="UniProtKB-ARBA"/>
</dbReference>
<dbReference type="PANTHER" id="PTHR32361">
    <property type="entry name" value="FERRIC/CUPRIC REDUCTASE TRANSMEMBRANE COMPONENT"/>
    <property type="match status" value="1"/>
</dbReference>
<feature type="transmembrane region" description="Helical" evidence="11">
    <location>
        <begin position="195"/>
        <end position="216"/>
    </location>
</feature>
<dbReference type="InterPro" id="IPR013130">
    <property type="entry name" value="Fe3_Rdtase_TM_dom"/>
</dbReference>
<evidence type="ECO:0000256" key="4">
    <source>
        <dbReference type="ARBA" id="ARBA00022692"/>
    </source>
</evidence>
<dbReference type="InterPro" id="IPR013121">
    <property type="entry name" value="Fe_red_NAD-bd_6"/>
</dbReference>
<feature type="transmembrane region" description="Helical" evidence="11">
    <location>
        <begin position="24"/>
        <end position="43"/>
    </location>
</feature>
<feature type="domain" description="FAD-binding 8" evidence="13">
    <location>
        <begin position="262"/>
        <end position="319"/>
    </location>
</feature>
<dbReference type="AlphaFoldDB" id="A0A2V1A6A7"/>
<evidence type="ECO:0000259" key="14">
    <source>
        <dbReference type="Pfam" id="PF08030"/>
    </source>
</evidence>
<evidence type="ECO:0000256" key="1">
    <source>
        <dbReference type="ARBA" id="ARBA00004141"/>
    </source>
</evidence>
<keyword evidence="10 11" id="KW-0472">Membrane</keyword>
<evidence type="ECO:0000256" key="2">
    <source>
        <dbReference type="ARBA" id="ARBA00022448"/>
    </source>
</evidence>
<feature type="domain" description="Ferric reductase NAD binding" evidence="14">
    <location>
        <begin position="347"/>
        <end position="485"/>
    </location>
</feature>
<keyword evidence="6" id="KW-0249">Electron transport</keyword>
<dbReference type="EMBL" id="PKFP01000001">
    <property type="protein sequence ID" value="PVH13620.1"/>
    <property type="molecule type" value="Genomic_DNA"/>
</dbReference>
<keyword evidence="4 11" id="KW-0812">Transmembrane</keyword>